<evidence type="ECO:0000256" key="5">
    <source>
        <dbReference type="ARBA" id="ARBA00023212"/>
    </source>
</evidence>
<dbReference type="PROSITE" id="PS50005">
    <property type="entry name" value="TPR"/>
    <property type="match status" value="1"/>
</dbReference>
<keyword evidence="3" id="KW-0677">Repeat</keyword>
<dbReference type="GeneID" id="111089887"/>
<feature type="compositionally biased region" description="Polar residues" evidence="10">
    <location>
        <begin position="109"/>
        <end position="130"/>
    </location>
</feature>
<dbReference type="InterPro" id="IPR040111">
    <property type="entry name" value="ODAD4"/>
</dbReference>
<evidence type="ECO:0000313" key="12">
    <source>
        <dbReference type="RefSeq" id="XP_022258844.1"/>
    </source>
</evidence>
<evidence type="ECO:0000256" key="2">
    <source>
        <dbReference type="ARBA" id="ARBA00022490"/>
    </source>
</evidence>
<evidence type="ECO:0000313" key="11">
    <source>
        <dbReference type="Proteomes" id="UP000694941"/>
    </source>
</evidence>
<feature type="compositionally biased region" description="Polar residues" evidence="10">
    <location>
        <begin position="1"/>
        <end position="16"/>
    </location>
</feature>
<organism evidence="11 12">
    <name type="scientific">Limulus polyphemus</name>
    <name type="common">Atlantic horseshoe crab</name>
    <dbReference type="NCBI Taxonomy" id="6850"/>
    <lineage>
        <taxon>Eukaryota</taxon>
        <taxon>Metazoa</taxon>
        <taxon>Ecdysozoa</taxon>
        <taxon>Arthropoda</taxon>
        <taxon>Chelicerata</taxon>
        <taxon>Merostomata</taxon>
        <taxon>Xiphosura</taxon>
        <taxon>Limulidae</taxon>
        <taxon>Limulus</taxon>
    </lineage>
</organism>
<evidence type="ECO:0000256" key="7">
    <source>
        <dbReference type="ARBA" id="ARBA00034139"/>
    </source>
</evidence>
<keyword evidence="5" id="KW-0206">Cytoskeleton</keyword>
<gene>
    <name evidence="12" type="primary">LOC111089887</name>
</gene>
<feature type="compositionally biased region" description="Polar residues" evidence="10">
    <location>
        <begin position="77"/>
        <end position="88"/>
    </location>
</feature>
<keyword evidence="6" id="KW-0966">Cell projection</keyword>
<feature type="repeat" description="TPR" evidence="9">
    <location>
        <begin position="199"/>
        <end position="232"/>
    </location>
</feature>
<keyword evidence="11" id="KW-1185">Reference proteome</keyword>
<dbReference type="PANTHER" id="PTHR23040">
    <property type="match status" value="1"/>
</dbReference>
<protein>
    <recommendedName>
        <fullName evidence="7">Outer dynein arm-docking complex subunit 4</fullName>
    </recommendedName>
    <alternativeName>
        <fullName evidence="8">Tetratricopeptide repeat protein 25</fullName>
    </alternativeName>
</protein>
<evidence type="ECO:0000256" key="6">
    <source>
        <dbReference type="ARBA" id="ARBA00023273"/>
    </source>
</evidence>
<proteinExistence type="predicted"/>
<dbReference type="InterPro" id="IPR011990">
    <property type="entry name" value="TPR-like_helical_dom_sf"/>
</dbReference>
<accession>A0ABM1TSI8</accession>
<reference evidence="12" key="1">
    <citation type="submission" date="2025-08" db="UniProtKB">
        <authorList>
            <consortium name="RefSeq"/>
        </authorList>
    </citation>
    <scope>IDENTIFICATION</scope>
    <source>
        <tissue evidence="12">Muscle</tissue>
    </source>
</reference>
<evidence type="ECO:0000256" key="8">
    <source>
        <dbReference type="ARBA" id="ARBA00034143"/>
    </source>
</evidence>
<dbReference type="RefSeq" id="XP_022258844.1">
    <property type="nucleotide sequence ID" value="XM_022403136.1"/>
</dbReference>
<evidence type="ECO:0000256" key="3">
    <source>
        <dbReference type="ARBA" id="ARBA00022737"/>
    </source>
</evidence>
<dbReference type="PANTHER" id="PTHR23040:SF1">
    <property type="entry name" value="OUTER DYNEIN ARM-DOCKING COMPLEX SUBUNIT 4"/>
    <property type="match status" value="1"/>
</dbReference>
<evidence type="ECO:0000256" key="1">
    <source>
        <dbReference type="ARBA" id="ARBA00004430"/>
    </source>
</evidence>
<feature type="region of interest" description="Disordered" evidence="10">
    <location>
        <begin position="1"/>
        <end position="150"/>
    </location>
</feature>
<dbReference type="SUPFAM" id="SSF48452">
    <property type="entry name" value="TPR-like"/>
    <property type="match status" value="1"/>
</dbReference>
<dbReference type="Gene3D" id="1.25.40.10">
    <property type="entry name" value="Tetratricopeptide repeat domain"/>
    <property type="match status" value="1"/>
</dbReference>
<keyword evidence="2" id="KW-0963">Cytoplasm</keyword>
<feature type="compositionally biased region" description="Low complexity" evidence="10">
    <location>
        <begin position="98"/>
        <end position="107"/>
    </location>
</feature>
<keyword evidence="4 9" id="KW-0802">TPR repeat</keyword>
<sequence>MLPESPQKSTECSPSITADPDPRNDVKPKLVKCHSFLESESYLEPPANKRVPALNVDHSNKNRQSSKERQAERPTYVKTNFPSLCTELSNDEKRRESVSSGSRSPRSPITKQQITFKKSPSFTSQHNDGSLSFEEDEGVPLEGSTSASDFKNKFPSKDECYTDKDRAASVVFGTKDIKVSLQDKREREIRKMKPGEKKSVIYYSQGEHEIRQGRIKTAIQFFSKALYLNPANKDCLIARSKCFLQLSDKVSQSYFLP</sequence>
<comment type="subcellular location">
    <subcellularLocation>
        <location evidence="1">Cytoplasm</location>
        <location evidence="1">Cytoskeleton</location>
        <location evidence="1">Cilium axoneme</location>
    </subcellularLocation>
</comment>
<name>A0ABM1TSI8_LIMPO</name>
<dbReference type="InterPro" id="IPR019734">
    <property type="entry name" value="TPR_rpt"/>
</dbReference>
<evidence type="ECO:0000256" key="4">
    <source>
        <dbReference type="ARBA" id="ARBA00022803"/>
    </source>
</evidence>
<dbReference type="Proteomes" id="UP000694941">
    <property type="component" value="Unplaced"/>
</dbReference>
<evidence type="ECO:0000256" key="9">
    <source>
        <dbReference type="PROSITE-ProRule" id="PRU00339"/>
    </source>
</evidence>
<evidence type="ECO:0000256" key="10">
    <source>
        <dbReference type="SAM" id="MobiDB-lite"/>
    </source>
</evidence>